<feature type="domain" description="NarX-like N-terminal" evidence="6">
    <location>
        <begin position="141"/>
        <end position="220"/>
    </location>
</feature>
<evidence type="ECO:0000259" key="6">
    <source>
        <dbReference type="Pfam" id="PF13675"/>
    </source>
</evidence>
<dbReference type="InterPro" id="IPR042295">
    <property type="entry name" value="NarX-like_N_sf"/>
</dbReference>
<evidence type="ECO:0000313" key="7">
    <source>
        <dbReference type="EMBL" id="AHY41647.1"/>
    </source>
</evidence>
<reference evidence="7 8" key="1">
    <citation type="submission" date="2014-03" db="EMBL/GenBank/DDBJ databases">
        <title>Complete genome sequence of Pseudomonas stutzeri 19SMN4.</title>
        <authorList>
            <person name="Brunet-Galmes I."/>
            <person name="Nogales B."/>
            <person name="Busquets A."/>
            <person name="Pena A."/>
            <person name="Gomila M."/>
            <person name="Garcia-Valdes E."/>
            <person name="Lalucat J."/>
            <person name="Bennasar A."/>
            <person name="Bosch R."/>
        </authorList>
    </citation>
    <scope>NUCLEOTIDE SEQUENCE [LARGE SCALE GENOMIC DNA]</scope>
    <source>
        <strain evidence="7 8">19SMN4</strain>
    </source>
</reference>
<evidence type="ECO:0000256" key="4">
    <source>
        <dbReference type="ARBA" id="ARBA00023136"/>
    </source>
</evidence>
<proteinExistence type="predicted"/>
<name>A0A023WN63_STUST</name>
<dbReference type="PATRIC" id="fig|316.97.peg.790"/>
<keyword evidence="2" id="KW-0812">Transmembrane</keyword>
<feature type="signal peptide" evidence="5">
    <location>
        <begin position="1"/>
        <end position="23"/>
    </location>
</feature>
<evidence type="ECO:0000256" key="3">
    <source>
        <dbReference type="ARBA" id="ARBA00022989"/>
    </source>
</evidence>
<keyword evidence="4" id="KW-0472">Membrane</keyword>
<evidence type="ECO:0000256" key="5">
    <source>
        <dbReference type="SAM" id="SignalP"/>
    </source>
</evidence>
<gene>
    <name evidence="7" type="ORF">UIB01_03875</name>
</gene>
<organism evidence="7 8">
    <name type="scientific">Stutzerimonas stutzeri</name>
    <name type="common">Pseudomonas stutzeri</name>
    <dbReference type="NCBI Taxonomy" id="316"/>
    <lineage>
        <taxon>Bacteria</taxon>
        <taxon>Pseudomonadati</taxon>
        <taxon>Pseudomonadota</taxon>
        <taxon>Gammaproteobacteria</taxon>
        <taxon>Pseudomonadales</taxon>
        <taxon>Pseudomonadaceae</taxon>
        <taxon>Stutzerimonas</taxon>
    </lineage>
</organism>
<evidence type="ECO:0000256" key="1">
    <source>
        <dbReference type="ARBA" id="ARBA00004141"/>
    </source>
</evidence>
<dbReference type="GO" id="GO:0016020">
    <property type="term" value="C:membrane"/>
    <property type="evidence" value="ECO:0007669"/>
    <property type="project" value="UniProtKB-SubCell"/>
</dbReference>
<evidence type="ECO:0000313" key="8">
    <source>
        <dbReference type="Proteomes" id="UP000025238"/>
    </source>
</evidence>
<keyword evidence="3" id="KW-1133">Transmembrane helix</keyword>
<dbReference type="InterPro" id="IPR029095">
    <property type="entry name" value="NarX-like_N"/>
</dbReference>
<dbReference type="Pfam" id="PF13675">
    <property type="entry name" value="PilJ"/>
    <property type="match status" value="2"/>
</dbReference>
<evidence type="ECO:0000256" key="2">
    <source>
        <dbReference type="ARBA" id="ARBA00022692"/>
    </source>
</evidence>
<keyword evidence="5" id="KW-0732">Signal</keyword>
<accession>A0A023WN63</accession>
<dbReference type="KEGG" id="pstu:UIB01_03875"/>
<comment type="subcellular location">
    <subcellularLocation>
        <location evidence="1">Membrane</location>
        <topology evidence="1">Multi-pass membrane protein</topology>
    </subcellularLocation>
</comment>
<feature type="chain" id="PRO_5001524782" evidence="5">
    <location>
        <begin position="24"/>
        <end position="261"/>
    </location>
</feature>
<dbReference type="Proteomes" id="UP000025238">
    <property type="component" value="Chromosome"/>
</dbReference>
<dbReference type="AlphaFoldDB" id="A0A023WN63"/>
<dbReference type="EMBL" id="CP007509">
    <property type="protein sequence ID" value="AHY41647.1"/>
    <property type="molecule type" value="Genomic_DNA"/>
</dbReference>
<protein>
    <submittedName>
        <fullName evidence="7">ATP synthase F0F1 subunit beta</fullName>
    </submittedName>
</protein>
<dbReference type="PROSITE" id="PS51257">
    <property type="entry name" value="PROKAR_LIPOPROTEIN"/>
    <property type="match status" value="1"/>
</dbReference>
<feature type="domain" description="NarX-like N-terminal" evidence="6">
    <location>
        <begin position="26"/>
        <end position="120"/>
    </location>
</feature>
<sequence length="261" mass="29248">MFKILLPASLLLGLLAGSLSCQAAISDAEAVNRAGMQRMLSQRIAKNYLMIGTDTRVDLAASQLDSSIASIEENAQLLDAYAPNDGIRKALGEAAQTWSQYRQLALTRPDREQSAELLRLAERFLAQSEALVQEIERHSGNQAARLVNRSGRQRMLTQRIAMLYLAMSWKLPEQRLREDFNAAVAEFERGLEELNKAPQNSETINHQLEQIAAQWRFARAGFSLAEDSRYVPTVIVTTSDSLLRRIEQLTLDYERLAGSAR</sequence>
<dbReference type="Gene3D" id="1.20.120.960">
    <property type="entry name" value="Histidine kinase NarX, sensor domain"/>
    <property type="match status" value="2"/>
</dbReference>
<dbReference type="OrthoDB" id="952521at2"/>